<feature type="compositionally biased region" description="Low complexity" evidence="1">
    <location>
        <begin position="12"/>
        <end position="50"/>
    </location>
</feature>
<comment type="caution">
    <text evidence="3">The sequence shown here is derived from an EMBL/GenBank/DDBJ whole genome shotgun (WGS) entry which is preliminary data.</text>
</comment>
<feature type="region of interest" description="Disordered" evidence="1">
    <location>
        <begin position="1"/>
        <end position="80"/>
    </location>
</feature>
<evidence type="ECO:0000313" key="3">
    <source>
        <dbReference type="EMBL" id="MBE1561425.1"/>
    </source>
</evidence>
<feature type="region of interest" description="Disordered" evidence="1">
    <location>
        <begin position="141"/>
        <end position="172"/>
    </location>
</feature>
<evidence type="ECO:0000256" key="2">
    <source>
        <dbReference type="SAM" id="Phobius"/>
    </source>
</evidence>
<dbReference type="Proteomes" id="UP000661607">
    <property type="component" value="Unassembled WGS sequence"/>
</dbReference>
<sequence length="172" mass="18308">MLTSTEQEIRRGAPARAGVPRTAPAKTGARRPNAPAAEAAQTASKAATRTVTRPGTSARPATTRPRPAEGAAGAARVRRPMPRKQRAPFVLLVVGLLCGGLISLLLLNTVLNRDSFTQSTLRDEIAQLQRESSSLEQQIIREEQPGALADKAEKQGQAWDPTANSIEVGANR</sequence>
<dbReference type="EMBL" id="JADBEF010000001">
    <property type="protein sequence ID" value="MBE1561425.1"/>
    <property type="molecule type" value="Genomic_DNA"/>
</dbReference>
<feature type="transmembrane region" description="Helical" evidence="2">
    <location>
        <begin position="89"/>
        <end position="111"/>
    </location>
</feature>
<keyword evidence="2" id="KW-0812">Transmembrane</keyword>
<proteinExistence type="predicted"/>
<protein>
    <recommendedName>
        <fullName evidence="5">Cell division protein FtsL</fullName>
    </recommendedName>
</protein>
<organism evidence="3 4">
    <name type="scientific">Nonomuraea africana</name>
    <dbReference type="NCBI Taxonomy" id="46171"/>
    <lineage>
        <taxon>Bacteria</taxon>
        <taxon>Bacillati</taxon>
        <taxon>Actinomycetota</taxon>
        <taxon>Actinomycetes</taxon>
        <taxon>Streptosporangiales</taxon>
        <taxon>Streptosporangiaceae</taxon>
        <taxon>Nonomuraea</taxon>
    </lineage>
</organism>
<reference evidence="3 4" key="1">
    <citation type="submission" date="2020-10" db="EMBL/GenBank/DDBJ databases">
        <title>Sequencing the genomes of 1000 actinobacteria strains.</title>
        <authorList>
            <person name="Klenk H.-P."/>
        </authorList>
    </citation>
    <scope>NUCLEOTIDE SEQUENCE [LARGE SCALE GENOMIC DNA]</scope>
    <source>
        <strain evidence="3 4">DSM 43748</strain>
    </source>
</reference>
<feature type="compositionally biased region" description="Basic and acidic residues" evidence="1">
    <location>
        <begin position="141"/>
        <end position="154"/>
    </location>
</feature>
<accession>A0ABR9KHD8</accession>
<dbReference type="RefSeq" id="WP_192776332.1">
    <property type="nucleotide sequence ID" value="NZ_BAAASY010000012.1"/>
</dbReference>
<name>A0ABR9KHD8_9ACTN</name>
<evidence type="ECO:0000256" key="1">
    <source>
        <dbReference type="SAM" id="MobiDB-lite"/>
    </source>
</evidence>
<gene>
    <name evidence="3" type="ORF">H4W81_004204</name>
</gene>
<feature type="compositionally biased region" description="Low complexity" evidence="1">
    <location>
        <begin position="64"/>
        <end position="75"/>
    </location>
</feature>
<keyword evidence="4" id="KW-1185">Reference proteome</keyword>
<evidence type="ECO:0000313" key="4">
    <source>
        <dbReference type="Proteomes" id="UP000661607"/>
    </source>
</evidence>
<keyword evidence="2" id="KW-0472">Membrane</keyword>
<keyword evidence="2" id="KW-1133">Transmembrane helix</keyword>
<evidence type="ECO:0008006" key="5">
    <source>
        <dbReference type="Google" id="ProtNLM"/>
    </source>
</evidence>